<reference evidence="10" key="1">
    <citation type="submission" date="2022-12" db="EMBL/GenBank/DDBJ databases">
        <authorList>
            <person name="Brejova B."/>
        </authorList>
    </citation>
    <scope>NUCLEOTIDE SEQUENCE</scope>
</reference>
<dbReference type="GO" id="GO:0009277">
    <property type="term" value="C:fungal-type cell wall"/>
    <property type="evidence" value="ECO:0007669"/>
    <property type="project" value="TreeGrafter"/>
</dbReference>
<gene>
    <name evidence="10" type="ORF">CANVERA_P2537</name>
</gene>
<feature type="region of interest" description="Disordered" evidence="7">
    <location>
        <begin position="215"/>
        <end position="277"/>
    </location>
</feature>
<feature type="signal peptide" evidence="8">
    <location>
        <begin position="1"/>
        <end position="19"/>
    </location>
</feature>
<comment type="subcellular location">
    <subcellularLocation>
        <location evidence="1">Secreted</location>
        <location evidence="1">Cell wall</location>
    </subcellularLocation>
</comment>
<feature type="compositionally biased region" description="Polar residues" evidence="7">
    <location>
        <begin position="264"/>
        <end position="277"/>
    </location>
</feature>
<comment type="similarity">
    <text evidence="6">Belongs to the PIR protein family.</text>
</comment>
<keyword evidence="11" id="KW-1185">Reference proteome</keyword>
<proteinExistence type="inferred from homology"/>
<keyword evidence="3" id="KW-0964">Secreted</keyword>
<dbReference type="InterPro" id="IPR054508">
    <property type="entry name" value="PIR1-like_C"/>
</dbReference>
<organism evidence="10 11">
    <name type="scientific">Candida verbasci</name>
    <dbReference type="NCBI Taxonomy" id="1227364"/>
    <lineage>
        <taxon>Eukaryota</taxon>
        <taxon>Fungi</taxon>
        <taxon>Dikarya</taxon>
        <taxon>Ascomycota</taxon>
        <taxon>Saccharomycotina</taxon>
        <taxon>Pichiomycetes</taxon>
        <taxon>Debaryomycetaceae</taxon>
        <taxon>Candida/Lodderomyces clade</taxon>
        <taxon>Candida</taxon>
    </lineage>
</organism>
<dbReference type="InterPro" id="IPR051153">
    <property type="entry name" value="Yeast_CWMannoprotein_PIR"/>
</dbReference>
<keyword evidence="4 8" id="KW-0732">Signal</keyword>
<dbReference type="GO" id="GO:0005199">
    <property type="term" value="F:structural constituent of cell wall"/>
    <property type="evidence" value="ECO:0007669"/>
    <property type="project" value="InterPro"/>
</dbReference>
<dbReference type="PANTHER" id="PTHR47254">
    <property type="entry name" value="CELL WALL MANNOPROTEIN CIS3-RELATED"/>
    <property type="match status" value="1"/>
</dbReference>
<feature type="domain" description="Cell wall mannoprotein PIR1-like C-terminal" evidence="9">
    <location>
        <begin position="296"/>
        <end position="368"/>
    </location>
</feature>
<dbReference type="InterPro" id="IPR000420">
    <property type="entry name" value="Yeast_PIR_rpt"/>
</dbReference>
<protein>
    <recommendedName>
        <fullName evidence="9">Cell wall mannoprotein PIR1-like C-terminal domain-containing protein</fullName>
    </recommendedName>
</protein>
<accession>A0A9W4TUP7</accession>
<feature type="compositionally biased region" description="Polar residues" evidence="7">
    <location>
        <begin position="215"/>
        <end position="232"/>
    </location>
</feature>
<dbReference type="PANTHER" id="PTHR47254:SF1">
    <property type="entry name" value="CELL WALL MANNOPROTEIN CIS3-RELATED"/>
    <property type="match status" value="1"/>
</dbReference>
<evidence type="ECO:0000313" key="10">
    <source>
        <dbReference type="EMBL" id="CAI5758025.1"/>
    </source>
</evidence>
<evidence type="ECO:0000256" key="8">
    <source>
        <dbReference type="SAM" id="SignalP"/>
    </source>
</evidence>
<evidence type="ECO:0000256" key="6">
    <source>
        <dbReference type="ARBA" id="ARBA00038219"/>
    </source>
</evidence>
<dbReference type="OrthoDB" id="5415592at2759"/>
<dbReference type="Pfam" id="PF22799">
    <property type="entry name" value="PIR1-like_C"/>
    <property type="match status" value="1"/>
</dbReference>
<evidence type="ECO:0000256" key="3">
    <source>
        <dbReference type="ARBA" id="ARBA00022525"/>
    </source>
</evidence>
<feature type="chain" id="PRO_5040784828" description="Cell wall mannoprotein PIR1-like C-terminal domain-containing protein" evidence="8">
    <location>
        <begin position="20"/>
        <end position="378"/>
    </location>
</feature>
<evidence type="ECO:0000256" key="4">
    <source>
        <dbReference type="ARBA" id="ARBA00022729"/>
    </source>
</evidence>
<dbReference type="Proteomes" id="UP001152885">
    <property type="component" value="Unassembled WGS sequence"/>
</dbReference>
<evidence type="ECO:0000256" key="5">
    <source>
        <dbReference type="ARBA" id="ARBA00022737"/>
    </source>
</evidence>
<name>A0A9W4TUP7_9ASCO</name>
<dbReference type="Pfam" id="PF00399">
    <property type="entry name" value="PIR"/>
    <property type="match status" value="1"/>
</dbReference>
<evidence type="ECO:0000259" key="9">
    <source>
        <dbReference type="Pfam" id="PF22799"/>
    </source>
</evidence>
<evidence type="ECO:0000256" key="2">
    <source>
        <dbReference type="ARBA" id="ARBA00022512"/>
    </source>
</evidence>
<evidence type="ECO:0000313" key="11">
    <source>
        <dbReference type="Proteomes" id="UP001152885"/>
    </source>
</evidence>
<dbReference type="AlphaFoldDB" id="A0A9W4TUP7"/>
<dbReference type="PROSITE" id="PS50256">
    <property type="entry name" value="PIR_REPEAT_2"/>
    <property type="match status" value="5"/>
</dbReference>
<keyword evidence="2" id="KW-0134">Cell wall</keyword>
<evidence type="ECO:0000256" key="7">
    <source>
        <dbReference type="SAM" id="MobiDB-lite"/>
    </source>
</evidence>
<keyword evidence="5" id="KW-0677">Repeat</keyword>
<evidence type="ECO:0000256" key="1">
    <source>
        <dbReference type="ARBA" id="ARBA00004191"/>
    </source>
</evidence>
<comment type="caution">
    <text evidence="10">The sequence shown here is derived from an EMBL/GenBank/DDBJ whole genome shotgun (WGS) entry which is preliminary data.</text>
</comment>
<dbReference type="EMBL" id="CANTUO010000002">
    <property type="protein sequence ID" value="CAI5758025.1"/>
    <property type="molecule type" value="Genomic_DNA"/>
</dbReference>
<dbReference type="GO" id="GO:0031505">
    <property type="term" value="P:fungal-type cell wall organization"/>
    <property type="evidence" value="ECO:0007669"/>
    <property type="project" value="UniProtKB-ARBA"/>
</dbReference>
<sequence length="378" mass="39041">MKYSTFVTLASILSTTVIGAALPASNFSTLTPTATAPSGATTDYTKSFGFQIETVEVASKLSTDNATSTLSLKSASTTNGKRDVVNVLSDGQPNDITSSNYANPTPTTVKPVAQISDGQIQNQKSAAAQSVVNQISDGQVQNNPTTAASVVNQIGDGQVQNNPTTAASVVNQIGDGQVQNNPTTAAQTTAAAVNQISDGQVQNNSKTTAAAVSQISDGQVQGSKTASTNPTASGDIGSKGDGQVVKPPTNSTASEGDGQVIKPPTNSTASTTLDSNDSVPTACVSKNNLVMNLKDGVLRDSQGRIGSIVANYQLQFDAGTQAGAIYGAGWSIYDGYLYLGDDNVFYQCLSGDFYNLYNENIGAQCNAIKLRIIDFVEC</sequence>